<dbReference type="AlphaFoldDB" id="A0A8X7S6U3"/>
<sequence length="145" mass="15653">MDQGENEVVLMNEAMDGESFIEIQINKLATGVSISSSSSSSPSPSNEMQTTAILASASSCFSAYSIVTTRLMMKLGCLSIVGVIREKVNVGEKWVLNVIHGRRSKSSLHYHCESGTNYSEETLTDDSLTAAIAYCNTSSLSRQQT</sequence>
<keyword evidence="2" id="KW-1185">Reference proteome</keyword>
<dbReference type="OrthoDB" id="1105133at2759"/>
<accession>A0A8X7S6U3</accession>
<dbReference type="EMBL" id="JAAMPC010000008">
    <property type="protein sequence ID" value="KAG2300995.1"/>
    <property type="molecule type" value="Genomic_DNA"/>
</dbReference>
<organism evidence="1 2">
    <name type="scientific">Brassica carinata</name>
    <name type="common">Ethiopian mustard</name>
    <name type="synonym">Abyssinian cabbage</name>
    <dbReference type="NCBI Taxonomy" id="52824"/>
    <lineage>
        <taxon>Eukaryota</taxon>
        <taxon>Viridiplantae</taxon>
        <taxon>Streptophyta</taxon>
        <taxon>Embryophyta</taxon>
        <taxon>Tracheophyta</taxon>
        <taxon>Spermatophyta</taxon>
        <taxon>Magnoliopsida</taxon>
        <taxon>eudicotyledons</taxon>
        <taxon>Gunneridae</taxon>
        <taxon>Pentapetalae</taxon>
        <taxon>rosids</taxon>
        <taxon>malvids</taxon>
        <taxon>Brassicales</taxon>
        <taxon>Brassicaceae</taxon>
        <taxon>Brassiceae</taxon>
        <taxon>Brassica</taxon>
    </lineage>
</organism>
<protein>
    <submittedName>
        <fullName evidence="1">Uncharacterized protein</fullName>
    </submittedName>
</protein>
<proteinExistence type="predicted"/>
<dbReference type="Proteomes" id="UP000886595">
    <property type="component" value="Unassembled WGS sequence"/>
</dbReference>
<comment type="caution">
    <text evidence="1">The sequence shown here is derived from an EMBL/GenBank/DDBJ whole genome shotgun (WGS) entry which is preliminary data.</text>
</comment>
<evidence type="ECO:0000313" key="1">
    <source>
        <dbReference type="EMBL" id="KAG2300995.1"/>
    </source>
</evidence>
<reference evidence="1 2" key="1">
    <citation type="submission" date="2020-02" db="EMBL/GenBank/DDBJ databases">
        <authorList>
            <person name="Ma Q."/>
            <person name="Huang Y."/>
            <person name="Song X."/>
            <person name="Pei D."/>
        </authorList>
    </citation>
    <scope>NUCLEOTIDE SEQUENCE [LARGE SCALE GENOMIC DNA]</scope>
    <source>
        <strain evidence="1">Sxm20200214</strain>
        <tissue evidence="1">Leaf</tissue>
    </source>
</reference>
<gene>
    <name evidence="1" type="ORF">Bca52824_037467</name>
</gene>
<evidence type="ECO:0000313" key="2">
    <source>
        <dbReference type="Proteomes" id="UP000886595"/>
    </source>
</evidence>
<name>A0A8X7S6U3_BRACI</name>